<feature type="compositionally biased region" description="Acidic residues" evidence="1">
    <location>
        <begin position="80"/>
        <end position="89"/>
    </location>
</feature>
<dbReference type="Proteomes" id="UP001596296">
    <property type="component" value="Unassembled WGS sequence"/>
</dbReference>
<dbReference type="Gene3D" id="2.40.50.90">
    <property type="match status" value="1"/>
</dbReference>
<keyword evidence="6" id="KW-1185">Reference proteome</keyword>
<organism evidence="5 6">
    <name type="scientific">Halopenitus salinus</name>
    <dbReference type="NCBI Taxonomy" id="1198295"/>
    <lineage>
        <taxon>Archaea</taxon>
        <taxon>Methanobacteriati</taxon>
        <taxon>Methanobacteriota</taxon>
        <taxon>Stenosarchaea group</taxon>
        <taxon>Halobacteria</taxon>
        <taxon>Halobacteriales</taxon>
        <taxon>Haloferacaceae</taxon>
        <taxon>Halopenitus</taxon>
    </lineage>
</organism>
<proteinExistence type="predicted"/>
<feature type="region of interest" description="Disordered" evidence="1">
    <location>
        <begin position="1"/>
        <end position="42"/>
    </location>
</feature>
<dbReference type="SMART" id="SM00318">
    <property type="entry name" value="SNc"/>
    <property type="match status" value="1"/>
</dbReference>
<dbReference type="AlphaFoldDB" id="A0ABD5UVQ2"/>
<dbReference type="InterPro" id="IPR016071">
    <property type="entry name" value="Staphylococal_nuclease_OB-fold"/>
</dbReference>
<feature type="domain" description="TNase-like" evidence="3">
    <location>
        <begin position="111"/>
        <end position="262"/>
    </location>
</feature>
<name>A0ABD5UVQ2_9EURY</name>
<dbReference type="PROSITE" id="PS51841">
    <property type="entry name" value="LTD"/>
    <property type="match status" value="1"/>
</dbReference>
<reference evidence="5 6" key="1">
    <citation type="journal article" date="2019" name="Int. J. Syst. Evol. Microbiol.">
        <title>The Global Catalogue of Microorganisms (GCM) 10K type strain sequencing project: providing services to taxonomists for standard genome sequencing and annotation.</title>
        <authorList>
            <consortium name="The Broad Institute Genomics Platform"/>
            <consortium name="The Broad Institute Genome Sequencing Center for Infectious Disease"/>
            <person name="Wu L."/>
            <person name="Ma J."/>
        </authorList>
    </citation>
    <scope>NUCLEOTIDE SEQUENCE [LARGE SCALE GENOMIC DNA]</scope>
    <source>
        <strain evidence="5 6">SKJ47</strain>
    </source>
</reference>
<sequence length="391" mass="41632">MSRIDLPGGANDERDGERASHGERGNRASHGERSERGTRGERASHGEIEALAAIGLLVAVLVLAIGAVAGPASIPGADGLLDDGADGEPEIPSGNGNADVGTEDDGVASGHRTRVTVIEVVDGDTMHVRLPDGSRDTIRLLGVDTPEVGDGNVDPAEWEGIPDDEAGRTWLAAWGDRASVHAETRLAGEDVYVETDPTADYRGSYDRLLVYVYRNESARTSFNRRLIDEGYARLYESEFERRSAYRSAETAAREDGVGAWGYEEGAWTDGGRVVDGAGATSEGGLAVVAIHADAEGNDHENRNGEYVTLENRGTDPIALGGWTLSDAAGNAYSFPDGFELEPGDHVTVYTGDGADTDTELYWGSDRAVWNNDGDTVIVRSADGTTRIEYAY</sequence>
<evidence type="ECO:0000259" key="3">
    <source>
        <dbReference type="PROSITE" id="PS50830"/>
    </source>
</evidence>
<evidence type="ECO:0000256" key="1">
    <source>
        <dbReference type="SAM" id="MobiDB-lite"/>
    </source>
</evidence>
<dbReference type="EMBL" id="JBHSXL010000006">
    <property type="protein sequence ID" value="MFC6892545.1"/>
    <property type="molecule type" value="Genomic_DNA"/>
</dbReference>
<keyword evidence="2" id="KW-1133">Transmembrane helix</keyword>
<keyword evidence="2" id="KW-0472">Membrane</keyword>
<evidence type="ECO:0000259" key="4">
    <source>
        <dbReference type="PROSITE" id="PS51841"/>
    </source>
</evidence>
<comment type="caution">
    <text evidence="5">The sequence shown here is derived from an EMBL/GenBank/DDBJ whole genome shotgun (WGS) entry which is preliminary data.</text>
</comment>
<gene>
    <name evidence="5" type="ORF">ACFQE9_07980</name>
</gene>
<dbReference type="Pfam" id="PF00932">
    <property type="entry name" value="LTD"/>
    <property type="match status" value="1"/>
</dbReference>
<dbReference type="PROSITE" id="PS01123">
    <property type="entry name" value="TNASE_1"/>
    <property type="match status" value="1"/>
</dbReference>
<feature type="domain" description="LTD" evidence="4">
    <location>
        <begin position="273"/>
        <end position="391"/>
    </location>
</feature>
<protein>
    <submittedName>
        <fullName evidence="5">Lamin tail domain-containing protein</fullName>
    </submittedName>
</protein>
<dbReference type="SUPFAM" id="SSF50199">
    <property type="entry name" value="Staphylococcal nuclease"/>
    <property type="match status" value="1"/>
</dbReference>
<dbReference type="InterPro" id="IPR036415">
    <property type="entry name" value="Lamin_tail_dom_sf"/>
</dbReference>
<evidence type="ECO:0000313" key="6">
    <source>
        <dbReference type="Proteomes" id="UP001596296"/>
    </source>
</evidence>
<feature type="transmembrane region" description="Helical" evidence="2">
    <location>
        <begin position="48"/>
        <end position="69"/>
    </location>
</feature>
<dbReference type="Pfam" id="PF00565">
    <property type="entry name" value="SNase"/>
    <property type="match status" value="1"/>
</dbReference>
<accession>A0ABD5UVQ2</accession>
<dbReference type="Gene3D" id="2.60.40.1260">
    <property type="entry name" value="Lamin Tail domain"/>
    <property type="match status" value="1"/>
</dbReference>
<dbReference type="RefSeq" id="WP_379801168.1">
    <property type="nucleotide sequence ID" value="NZ_JBHSVN010000001.1"/>
</dbReference>
<dbReference type="PROSITE" id="PS50830">
    <property type="entry name" value="TNASE_3"/>
    <property type="match status" value="1"/>
</dbReference>
<dbReference type="SUPFAM" id="SSF74853">
    <property type="entry name" value="Lamin A/C globular tail domain"/>
    <property type="match status" value="1"/>
</dbReference>
<dbReference type="InterPro" id="IPR035437">
    <property type="entry name" value="SNase_OB-fold_sf"/>
</dbReference>
<feature type="compositionally biased region" description="Basic and acidic residues" evidence="1">
    <location>
        <begin position="11"/>
        <end position="42"/>
    </location>
</feature>
<keyword evidence="2" id="KW-0812">Transmembrane</keyword>
<feature type="region of interest" description="Disordered" evidence="1">
    <location>
        <begin position="80"/>
        <end position="108"/>
    </location>
</feature>
<evidence type="ECO:0000256" key="2">
    <source>
        <dbReference type="SAM" id="Phobius"/>
    </source>
</evidence>
<dbReference type="InterPro" id="IPR002071">
    <property type="entry name" value="Thermonucl_AS"/>
</dbReference>
<dbReference type="InterPro" id="IPR001322">
    <property type="entry name" value="Lamin_tail_dom"/>
</dbReference>
<evidence type="ECO:0000313" key="5">
    <source>
        <dbReference type="EMBL" id="MFC6892545.1"/>
    </source>
</evidence>